<keyword evidence="2" id="KW-0238">DNA-binding</keyword>
<comment type="caution">
    <text evidence="5">The sequence shown here is derived from an EMBL/GenBank/DDBJ whole genome shotgun (WGS) entry which is preliminary data.</text>
</comment>
<protein>
    <submittedName>
        <fullName evidence="5">AraC family transcriptional regulator</fullName>
    </submittedName>
</protein>
<evidence type="ECO:0000256" key="1">
    <source>
        <dbReference type="ARBA" id="ARBA00023015"/>
    </source>
</evidence>
<organism evidence="5 6">
    <name type="scientific">Chryseobacterium nematophagum</name>
    <dbReference type="NCBI Taxonomy" id="2305228"/>
    <lineage>
        <taxon>Bacteria</taxon>
        <taxon>Pseudomonadati</taxon>
        <taxon>Bacteroidota</taxon>
        <taxon>Flavobacteriia</taxon>
        <taxon>Flavobacteriales</taxon>
        <taxon>Weeksellaceae</taxon>
        <taxon>Chryseobacterium group</taxon>
        <taxon>Chryseobacterium</taxon>
    </lineage>
</organism>
<dbReference type="PROSITE" id="PS01124">
    <property type="entry name" value="HTH_ARAC_FAMILY_2"/>
    <property type="match status" value="1"/>
</dbReference>
<dbReference type="PRINTS" id="PR00032">
    <property type="entry name" value="HTHARAC"/>
</dbReference>
<dbReference type="InterPro" id="IPR020449">
    <property type="entry name" value="Tscrpt_reg_AraC-type_HTH"/>
</dbReference>
<dbReference type="PANTHER" id="PTHR43280">
    <property type="entry name" value="ARAC-FAMILY TRANSCRIPTIONAL REGULATOR"/>
    <property type="match status" value="1"/>
</dbReference>
<evidence type="ECO:0000313" key="5">
    <source>
        <dbReference type="EMBL" id="RMZ59365.1"/>
    </source>
</evidence>
<dbReference type="Proteomes" id="UP000267524">
    <property type="component" value="Unassembled WGS sequence"/>
</dbReference>
<keyword evidence="1" id="KW-0805">Transcription regulation</keyword>
<evidence type="ECO:0000313" key="6">
    <source>
        <dbReference type="Proteomes" id="UP000267524"/>
    </source>
</evidence>
<dbReference type="SMART" id="SM00342">
    <property type="entry name" value="HTH_ARAC"/>
    <property type="match status" value="1"/>
</dbReference>
<evidence type="ECO:0000256" key="2">
    <source>
        <dbReference type="ARBA" id="ARBA00023125"/>
    </source>
</evidence>
<dbReference type="InterPro" id="IPR009057">
    <property type="entry name" value="Homeodomain-like_sf"/>
</dbReference>
<dbReference type="PROSITE" id="PS00041">
    <property type="entry name" value="HTH_ARAC_FAMILY_1"/>
    <property type="match status" value="1"/>
</dbReference>
<proteinExistence type="predicted"/>
<evidence type="ECO:0000256" key="3">
    <source>
        <dbReference type="ARBA" id="ARBA00023163"/>
    </source>
</evidence>
<dbReference type="GO" id="GO:0003700">
    <property type="term" value="F:DNA-binding transcription factor activity"/>
    <property type="evidence" value="ECO:0007669"/>
    <property type="project" value="InterPro"/>
</dbReference>
<keyword evidence="6" id="KW-1185">Reference proteome</keyword>
<reference evidence="5 6" key="1">
    <citation type="submission" date="2018-08" db="EMBL/GenBank/DDBJ databases">
        <title>Chryseobacterium nematophagum: a novel matrix digesting pathogen of nematodes.</title>
        <authorList>
            <person name="Page A."/>
            <person name="Roberts M."/>
            <person name="Felix M.-A."/>
            <person name="Weir W."/>
        </authorList>
    </citation>
    <scope>NUCLEOTIDE SEQUENCE [LARGE SCALE GENOMIC DNA]</scope>
    <source>
        <strain evidence="5 6">JUb275</strain>
    </source>
</reference>
<dbReference type="GO" id="GO:0043565">
    <property type="term" value="F:sequence-specific DNA binding"/>
    <property type="evidence" value="ECO:0007669"/>
    <property type="project" value="InterPro"/>
</dbReference>
<dbReference type="Gene3D" id="1.10.10.60">
    <property type="entry name" value="Homeodomain-like"/>
    <property type="match status" value="2"/>
</dbReference>
<keyword evidence="3" id="KW-0804">Transcription</keyword>
<dbReference type="InterPro" id="IPR018062">
    <property type="entry name" value="HTH_AraC-typ_CS"/>
</dbReference>
<dbReference type="SUPFAM" id="SSF46689">
    <property type="entry name" value="Homeodomain-like"/>
    <property type="match status" value="2"/>
</dbReference>
<evidence type="ECO:0000259" key="4">
    <source>
        <dbReference type="PROSITE" id="PS01124"/>
    </source>
</evidence>
<name>A0A3M7LBE1_9FLAO</name>
<dbReference type="Pfam" id="PF12833">
    <property type="entry name" value="HTH_18"/>
    <property type="match status" value="1"/>
</dbReference>
<gene>
    <name evidence="5" type="ORF">D1632_06905</name>
</gene>
<sequence>MKIQEEKIIFEEGYSFKSSTPSLNECFFWHSHPEIELVYIETPRGRGIRHVGKHISDFTESDLILIGPNVPHLNFDYGIKTEYNQIVIQIKDTFVNEGLVNVPEFNRIKVLLESSFLGFSFKGETKEEVGRMLKELKSDRKLGSLLDLIKILQILANSKEVEELNKEDTRAKLFSYNKVRMDTIYEYIHENYHKRLTIDEVAHLVHLSTTAFCRYFKKQTNLTFTNFINKYRINMAKAFLLQDFAVGDVCYKVGFESISYFCTLFKKLVGESPTNFKNRFLHK</sequence>
<accession>A0A3M7LBE1</accession>
<feature type="domain" description="HTH araC/xylS-type" evidence="4">
    <location>
        <begin position="182"/>
        <end position="279"/>
    </location>
</feature>
<dbReference type="InterPro" id="IPR018060">
    <property type="entry name" value="HTH_AraC"/>
</dbReference>
<dbReference type="EMBL" id="QWIV01000013">
    <property type="protein sequence ID" value="RMZ59365.1"/>
    <property type="molecule type" value="Genomic_DNA"/>
</dbReference>
<dbReference type="AlphaFoldDB" id="A0A3M7LBE1"/>
<dbReference type="PANTHER" id="PTHR43280:SF34">
    <property type="entry name" value="ARAC-FAMILY TRANSCRIPTIONAL REGULATOR"/>
    <property type="match status" value="1"/>
</dbReference>
<dbReference type="RefSeq" id="WP_122546486.1">
    <property type="nucleotide sequence ID" value="NZ_QWIV01000013.1"/>
</dbReference>